<keyword evidence="3" id="KW-1185">Reference proteome</keyword>
<sequence>MSTCPVAASCTTAGIRPSGIFLKSSSIVLVLGAWCLVLGAWCLVLGAWCLVLGAWCLVLGAWCLETGTPLSILSTKHQTLLSILTGAWECLRPADAA</sequence>
<organism evidence="2 3">
    <name type="scientific">Hymenobacter aquaticus</name>
    <dbReference type="NCBI Taxonomy" id="1867101"/>
    <lineage>
        <taxon>Bacteria</taxon>
        <taxon>Pseudomonadati</taxon>
        <taxon>Bacteroidota</taxon>
        <taxon>Cytophagia</taxon>
        <taxon>Cytophagales</taxon>
        <taxon>Hymenobacteraceae</taxon>
        <taxon>Hymenobacter</taxon>
    </lineage>
</organism>
<reference evidence="2 3" key="1">
    <citation type="submission" date="2019-04" db="EMBL/GenBank/DDBJ databases">
        <authorList>
            <person name="Feng G."/>
            <person name="Zhang J."/>
            <person name="Zhu H."/>
        </authorList>
    </citation>
    <scope>NUCLEOTIDE SEQUENCE [LARGE SCALE GENOMIC DNA]</scope>
    <source>
        <strain evidence="2 3">JCM 31653</strain>
    </source>
</reference>
<accession>A0A4Z0Q5F6</accession>
<keyword evidence="1" id="KW-0472">Membrane</keyword>
<dbReference type="Proteomes" id="UP000297549">
    <property type="component" value="Unassembled WGS sequence"/>
</dbReference>
<evidence type="ECO:0000313" key="2">
    <source>
        <dbReference type="EMBL" id="TGE24383.1"/>
    </source>
</evidence>
<gene>
    <name evidence="2" type="ORF">E5K00_03970</name>
</gene>
<comment type="caution">
    <text evidence="2">The sequence shown here is derived from an EMBL/GenBank/DDBJ whole genome shotgun (WGS) entry which is preliminary data.</text>
</comment>
<evidence type="ECO:0000313" key="3">
    <source>
        <dbReference type="Proteomes" id="UP000297549"/>
    </source>
</evidence>
<proteinExistence type="predicted"/>
<dbReference type="AlphaFoldDB" id="A0A4Z0Q5F6"/>
<dbReference type="EMBL" id="SRLC01000001">
    <property type="protein sequence ID" value="TGE24383.1"/>
    <property type="molecule type" value="Genomic_DNA"/>
</dbReference>
<keyword evidence="1" id="KW-1133">Transmembrane helix</keyword>
<evidence type="ECO:0000256" key="1">
    <source>
        <dbReference type="SAM" id="Phobius"/>
    </source>
</evidence>
<feature type="transmembrane region" description="Helical" evidence="1">
    <location>
        <begin position="31"/>
        <end position="64"/>
    </location>
</feature>
<protein>
    <submittedName>
        <fullName evidence="2">Uncharacterized protein</fullName>
    </submittedName>
</protein>
<name>A0A4Z0Q5F6_9BACT</name>
<keyword evidence="1" id="KW-0812">Transmembrane</keyword>